<proteinExistence type="inferred from homology"/>
<reference evidence="3 4" key="1">
    <citation type="submission" date="2021-03" db="EMBL/GenBank/DDBJ databases">
        <title>Enterococcal diversity collection.</title>
        <authorList>
            <person name="Gilmore M.S."/>
            <person name="Schwartzman J."/>
            <person name="Van Tyne D."/>
            <person name="Martin M."/>
            <person name="Earl A.M."/>
            <person name="Manson A.L."/>
            <person name="Straub T."/>
            <person name="Salamzade R."/>
            <person name="Saavedra J."/>
            <person name="Lebreton F."/>
            <person name="Prichula J."/>
            <person name="Schaufler K."/>
            <person name="Gaca A."/>
            <person name="Sgardioli B."/>
            <person name="Wagenaar J."/>
            <person name="Strong T."/>
        </authorList>
    </citation>
    <scope>NUCLEOTIDE SEQUENCE [LARGE SCALE GENOMIC DNA]</scope>
    <source>
        <strain evidence="3 4">MJM16</strain>
    </source>
</reference>
<evidence type="ECO:0000313" key="3">
    <source>
        <dbReference type="EMBL" id="MBO0450957.1"/>
    </source>
</evidence>
<evidence type="ECO:0000259" key="2">
    <source>
        <dbReference type="PROSITE" id="PS51756"/>
    </source>
</evidence>
<dbReference type="Pfam" id="PF04740">
    <property type="entry name" value="LXG"/>
    <property type="match status" value="1"/>
</dbReference>
<evidence type="ECO:0000256" key="1">
    <source>
        <dbReference type="ARBA" id="ARBA00034117"/>
    </source>
</evidence>
<organism evidence="3 4">
    <name type="scientific">Candidatus Enterococcus murrayae</name>
    <dbReference type="NCBI Taxonomy" id="2815321"/>
    <lineage>
        <taxon>Bacteria</taxon>
        <taxon>Bacillati</taxon>
        <taxon>Bacillota</taxon>
        <taxon>Bacilli</taxon>
        <taxon>Lactobacillales</taxon>
        <taxon>Enterococcaceae</taxon>
        <taxon>Enterococcus</taxon>
    </lineage>
</organism>
<comment type="caution">
    <text evidence="3">The sequence shown here is derived from an EMBL/GenBank/DDBJ whole genome shotgun (WGS) entry which is preliminary data.</text>
</comment>
<comment type="similarity">
    <text evidence="1">In the N-terminal section; belongs to the LXG family.</text>
</comment>
<feature type="domain" description="LXG" evidence="2">
    <location>
        <begin position="1"/>
        <end position="235"/>
    </location>
</feature>
<dbReference type="Proteomes" id="UP000664495">
    <property type="component" value="Unassembled WGS sequence"/>
</dbReference>
<dbReference type="InterPro" id="IPR006829">
    <property type="entry name" value="LXG_dom"/>
</dbReference>
<keyword evidence="4" id="KW-1185">Reference proteome</keyword>
<evidence type="ECO:0000313" key="4">
    <source>
        <dbReference type="Proteomes" id="UP000664495"/>
    </source>
</evidence>
<dbReference type="PROSITE" id="PS51756">
    <property type="entry name" value="LXG"/>
    <property type="match status" value="1"/>
</dbReference>
<protein>
    <recommendedName>
        <fullName evidence="2">LXG domain-containing protein</fullName>
    </recommendedName>
</protein>
<sequence>MKIVMSEVTAAKTSIDSSKSKLQGQINSAKSSWKGVVSSDGLSGSVKTAIDAQINNYQMPLLTNYYDAMHQLSSEFEKAISDFKSTVKETSGSAIIDTDALTTAESKFSDQLTKFTEIETKFKTVYSSISDLVSVSEVSGSGFTEEMEKTKKVLTNTKAWMAAFNGKKSSKAISSILSQQKAQINSLKGVAGLSYTDPKSLEIYQNKAFKNTVSKQHKNVRKLEKEQLIAYRQALRNIHPSMAAMKGTMTKAELDRILRQINSELGEVGAKQKNTKKYNMKEFPSGVIDFEMSVLLDSVLGTLEEFGTAASSYIYNVGTKVSGTNTSSAFYAGAKATGAASKVVPILGPAIDYGLQRHSGESKQAAMDKTLIHVATGVIIGAGIAAIGLTGGVAIVSGAIVGWAAGEIADSAYDSIMKPKRNKKNNGKK</sequence>
<dbReference type="EMBL" id="JAFLVR010000004">
    <property type="protein sequence ID" value="MBO0450957.1"/>
    <property type="molecule type" value="Genomic_DNA"/>
</dbReference>
<gene>
    <name evidence="3" type="ORF">JZO85_01670</name>
</gene>
<name>A0ABS3HBY0_9ENTE</name>
<accession>A0ABS3HBY0</accession>